<feature type="region of interest" description="Disordered" evidence="1">
    <location>
        <begin position="175"/>
        <end position="196"/>
    </location>
</feature>
<proteinExistence type="predicted"/>
<feature type="compositionally biased region" description="Low complexity" evidence="1">
    <location>
        <begin position="186"/>
        <end position="196"/>
    </location>
</feature>
<dbReference type="Proteomes" id="UP001346149">
    <property type="component" value="Unassembled WGS sequence"/>
</dbReference>
<dbReference type="AlphaFoldDB" id="A0AAN7R055"/>
<dbReference type="EMBL" id="JAXQNO010000015">
    <property type="protein sequence ID" value="KAK4782660.1"/>
    <property type="molecule type" value="Genomic_DNA"/>
</dbReference>
<protein>
    <submittedName>
        <fullName evidence="2">Uncharacterized protein</fullName>
    </submittedName>
</protein>
<reference evidence="2 3" key="1">
    <citation type="journal article" date="2023" name="Hortic Res">
        <title>Pangenome of water caltrop reveals structural variations and asymmetric subgenome divergence after allopolyploidization.</title>
        <authorList>
            <person name="Zhang X."/>
            <person name="Chen Y."/>
            <person name="Wang L."/>
            <person name="Yuan Y."/>
            <person name="Fang M."/>
            <person name="Shi L."/>
            <person name="Lu R."/>
            <person name="Comes H.P."/>
            <person name="Ma Y."/>
            <person name="Chen Y."/>
            <person name="Huang G."/>
            <person name="Zhou Y."/>
            <person name="Zheng Z."/>
            <person name="Qiu Y."/>
        </authorList>
    </citation>
    <scope>NUCLEOTIDE SEQUENCE [LARGE SCALE GENOMIC DNA]</scope>
    <source>
        <strain evidence="2">F231</strain>
    </source>
</reference>
<evidence type="ECO:0000256" key="1">
    <source>
        <dbReference type="SAM" id="MobiDB-lite"/>
    </source>
</evidence>
<name>A0AAN7R055_TRANT</name>
<evidence type="ECO:0000313" key="3">
    <source>
        <dbReference type="Proteomes" id="UP001346149"/>
    </source>
</evidence>
<organism evidence="2 3">
    <name type="scientific">Trapa natans</name>
    <name type="common">Water chestnut</name>
    <dbReference type="NCBI Taxonomy" id="22666"/>
    <lineage>
        <taxon>Eukaryota</taxon>
        <taxon>Viridiplantae</taxon>
        <taxon>Streptophyta</taxon>
        <taxon>Embryophyta</taxon>
        <taxon>Tracheophyta</taxon>
        <taxon>Spermatophyta</taxon>
        <taxon>Magnoliopsida</taxon>
        <taxon>eudicotyledons</taxon>
        <taxon>Gunneridae</taxon>
        <taxon>Pentapetalae</taxon>
        <taxon>rosids</taxon>
        <taxon>malvids</taxon>
        <taxon>Myrtales</taxon>
        <taxon>Lythraceae</taxon>
        <taxon>Trapa</taxon>
    </lineage>
</organism>
<dbReference type="PANTHER" id="PTHR33592:SF3">
    <property type="entry name" value="TRANSMEMBRANE PROTEIN"/>
    <property type="match status" value="1"/>
</dbReference>
<accession>A0AAN7R055</accession>
<gene>
    <name evidence="2" type="ORF">SAY86_007034</name>
</gene>
<comment type="caution">
    <text evidence="2">The sequence shown here is derived from an EMBL/GenBank/DDBJ whole genome shotgun (WGS) entry which is preliminary data.</text>
</comment>
<dbReference type="PANTHER" id="PTHR33592">
    <property type="entry name" value="TRANSMEMBRANE PROTEIN"/>
    <property type="match status" value="1"/>
</dbReference>
<evidence type="ECO:0000313" key="2">
    <source>
        <dbReference type="EMBL" id="KAK4782660.1"/>
    </source>
</evidence>
<sequence length="196" mass="21479">MNKPCFINKVSLPEDGIRLRVCPEVGFSSRARGENSELQTIKYHHLDVDGQTRQRLVSTVILCPKGAQEDFVLVCERVDDVHNLSKLSFLIKKGAAPGHKMGSQLRITSSAYVVFMVSLVLSISCFEQTLALRPLGIFESLRRGPVPPSRSSPCTYIPGGKGRGRCVLSEMNYAGSSSTHGRIRSDLSSARSLRAS</sequence>
<keyword evidence="3" id="KW-1185">Reference proteome</keyword>